<keyword evidence="3" id="KW-1185">Reference proteome</keyword>
<evidence type="ECO:0008006" key="4">
    <source>
        <dbReference type="Google" id="ProtNLM"/>
    </source>
</evidence>
<dbReference type="EMBL" id="JAGGNH010000001">
    <property type="protein sequence ID" value="KAJ0986054.1"/>
    <property type="molecule type" value="Genomic_DNA"/>
</dbReference>
<dbReference type="InterPro" id="IPR034583">
    <property type="entry name" value="EMF1"/>
</dbReference>
<dbReference type="PANTHER" id="PTHR35504">
    <property type="entry name" value="PROTEIN EMBRYONIC FLOWER 1"/>
    <property type="match status" value="1"/>
</dbReference>
<feature type="region of interest" description="Disordered" evidence="1">
    <location>
        <begin position="1030"/>
        <end position="1051"/>
    </location>
</feature>
<dbReference type="AlphaFoldDB" id="A0A9D5D782"/>
<dbReference type="GO" id="GO:0009910">
    <property type="term" value="P:negative regulation of flower development"/>
    <property type="evidence" value="ECO:0007669"/>
    <property type="project" value="InterPro"/>
</dbReference>
<feature type="region of interest" description="Disordered" evidence="1">
    <location>
        <begin position="342"/>
        <end position="362"/>
    </location>
</feature>
<reference evidence="2" key="1">
    <citation type="submission" date="2021-03" db="EMBL/GenBank/DDBJ databases">
        <authorList>
            <person name="Li Z."/>
            <person name="Yang C."/>
        </authorList>
    </citation>
    <scope>NUCLEOTIDE SEQUENCE</scope>
    <source>
        <strain evidence="2">Dzin_1.0</strain>
        <tissue evidence="2">Leaf</tissue>
    </source>
</reference>
<evidence type="ECO:0000313" key="2">
    <source>
        <dbReference type="EMBL" id="KAJ0986054.1"/>
    </source>
</evidence>
<dbReference type="Proteomes" id="UP001085076">
    <property type="component" value="Miscellaneous, Linkage group lg01"/>
</dbReference>
<reference evidence="2" key="2">
    <citation type="journal article" date="2022" name="Hortic Res">
        <title>The genome of Dioscorea zingiberensis sheds light on the biosynthesis, origin and evolution of the medicinally important diosgenin saponins.</title>
        <authorList>
            <person name="Li Y."/>
            <person name="Tan C."/>
            <person name="Li Z."/>
            <person name="Guo J."/>
            <person name="Li S."/>
            <person name="Chen X."/>
            <person name="Wang C."/>
            <person name="Dai X."/>
            <person name="Yang H."/>
            <person name="Song W."/>
            <person name="Hou L."/>
            <person name="Xu J."/>
            <person name="Tong Z."/>
            <person name="Xu A."/>
            <person name="Yuan X."/>
            <person name="Wang W."/>
            <person name="Yang Q."/>
            <person name="Chen L."/>
            <person name="Sun Z."/>
            <person name="Wang K."/>
            <person name="Pan B."/>
            <person name="Chen J."/>
            <person name="Bao Y."/>
            <person name="Liu F."/>
            <person name="Qi X."/>
            <person name="Gang D.R."/>
            <person name="Wen J."/>
            <person name="Li J."/>
        </authorList>
    </citation>
    <scope>NUCLEOTIDE SEQUENCE</scope>
    <source>
        <strain evidence="2">Dzin_1.0</strain>
    </source>
</reference>
<dbReference type="PANTHER" id="PTHR35504:SF1">
    <property type="entry name" value="PROTEIN EMBRYONIC FLOWER 1"/>
    <property type="match status" value="1"/>
</dbReference>
<feature type="compositionally biased region" description="Basic and acidic residues" evidence="1">
    <location>
        <begin position="579"/>
        <end position="603"/>
    </location>
</feature>
<feature type="compositionally biased region" description="Polar residues" evidence="1">
    <location>
        <begin position="342"/>
        <end position="356"/>
    </location>
</feature>
<gene>
    <name evidence="2" type="ORF">J5N97_004410</name>
</gene>
<feature type="region of interest" description="Disordered" evidence="1">
    <location>
        <begin position="682"/>
        <end position="710"/>
    </location>
</feature>
<dbReference type="GO" id="GO:0048367">
    <property type="term" value="P:shoot system development"/>
    <property type="evidence" value="ECO:0007669"/>
    <property type="project" value="InterPro"/>
</dbReference>
<evidence type="ECO:0000313" key="3">
    <source>
        <dbReference type="Proteomes" id="UP001085076"/>
    </source>
</evidence>
<comment type="caution">
    <text evidence="2">The sequence shown here is derived from an EMBL/GenBank/DDBJ whole genome shotgun (WGS) entry which is preliminary data.</text>
</comment>
<feature type="region of interest" description="Disordered" evidence="1">
    <location>
        <begin position="572"/>
        <end position="603"/>
    </location>
</feature>
<evidence type="ECO:0000256" key="1">
    <source>
        <dbReference type="SAM" id="MobiDB-lite"/>
    </source>
</evidence>
<organism evidence="2 3">
    <name type="scientific">Dioscorea zingiberensis</name>
    <dbReference type="NCBI Taxonomy" id="325984"/>
    <lineage>
        <taxon>Eukaryota</taxon>
        <taxon>Viridiplantae</taxon>
        <taxon>Streptophyta</taxon>
        <taxon>Embryophyta</taxon>
        <taxon>Tracheophyta</taxon>
        <taxon>Spermatophyta</taxon>
        <taxon>Magnoliopsida</taxon>
        <taxon>Liliopsida</taxon>
        <taxon>Dioscoreales</taxon>
        <taxon>Dioscoreaceae</taxon>
        <taxon>Dioscorea</taxon>
    </lineage>
</organism>
<feature type="compositionally biased region" description="Polar residues" evidence="1">
    <location>
        <begin position="159"/>
        <end position="171"/>
    </location>
</feature>
<name>A0A9D5D782_9LILI</name>
<dbReference type="OrthoDB" id="754229at2759"/>
<feature type="compositionally biased region" description="Polar residues" evidence="1">
    <location>
        <begin position="1030"/>
        <end position="1043"/>
    </location>
</feature>
<feature type="region of interest" description="Disordered" evidence="1">
    <location>
        <begin position="424"/>
        <end position="444"/>
    </location>
</feature>
<feature type="compositionally biased region" description="Basic and acidic residues" evidence="1">
    <location>
        <begin position="427"/>
        <end position="442"/>
    </location>
</feature>
<sequence length="1157" mass="128773">MEVSYVEDLNCGTKSPGFAPQPVASRIELKSINLTGADDEQEPNKCEHFTIRGYVAEVRKRDAKIGWPLSIQKYLPDQQAYSLPPLSVTSFRWWNCQNCLRNPLSSETAIPNGVFTSIANGEGKHHILSSEANDNVVPHPSGLQKLSTGKSSEERSTEAGRSSTVSSSEFNPSLLYGKKENESLSAYLSKEGFVLSNGGCHKSQGNQNLLRKPTFVQTEGEIRQPVETGLIKQVLCTQGSETVYHGEDVPSMIDTKTKANELTYGISGCEMSGVIPISYRDNIAAPAKKNSHVLVGLADLKEPYDGTVIKCVMQPDAISPSHVSDDCRASNVDERLVHNMNETENDASQSTSNPNSQHKKARKVRLLNDIIKSEESRMADKGSDCDVDEKRNEIENSKGRRLDTLKRKEIHLHQNGHYAAKKTRVKPTMDHYGSKSHQHEDDGPSLMHWLQKFCKKSLKGDKETDRNRNEVGVSNISGDASSVACHVESCGMRREQKIIVDRKQAESVKSCQILQEQSVNGKNKMIAEDPLTKEYTTEAAPKTVGAGIFENNVQHCHEILNETLRNVMLKKKKKSKAPRGKDDNHFQKLRLKDAFGEHKEKTTESLKVKKKVTKKQNHMLECSHEAADDFPMDIVELLARNQHERHLLNPEVAAEKLHNLSEMAEKMKDCKFLDDFKDHGSKVSHQLDKNLPQRKSLSNRTEGDTQPPARVDLNVDHRKNDYHSLSNAEQGLFFASEVSTSVSQSSGHPITEGQLPVGTLSSCLPHKLYWNRLAVQTSQSCQKANAGTDQHSFRNTHYMPSVLINSSNPGLVTGKFNDDFNQANLYPFSEESLLTTADRADSQGTMNPIYACPHTRKKKDLESSIYRKTVQHAMSMFENPGDYHSELMMPLNKCTNDTTAAMHMLSLTDLAAYSREPLRSPVSLNPYSFHHESEFCCTDQYTELLGLPTGLKTITDKHPWINGNPDQDLLPGNTCKPIRPVPRIGVLGSLLHKEISTHSNSCREPFSLKDGHSSQLSSFKTNAKSKMDLQSTSHAKLVNSRTSTSREENSKHMVTSASVLTHPGCSLGTDTSSAEINSTDGTVQPLKSTYAATICVVNRNPADFAFPDEDSEYMIGNEELRPRDTLLSEGIRCSAHGDGLKQRKVMKLTALKEIMRS</sequence>
<feature type="region of interest" description="Disordered" evidence="1">
    <location>
        <begin position="132"/>
        <end position="171"/>
    </location>
</feature>
<protein>
    <recommendedName>
        <fullName evidence="4">Embryonic flower 1</fullName>
    </recommendedName>
</protein>
<accession>A0A9D5D782</accession>
<dbReference type="GO" id="GO:0045892">
    <property type="term" value="P:negative regulation of DNA-templated transcription"/>
    <property type="evidence" value="ECO:0007669"/>
    <property type="project" value="InterPro"/>
</dbReference>
<proteinExistence type="predicted"/>